<evidence type="ECO:0000313" key="2">
    <source>
        <dbReference type="EMBL" id="MYY65659.1"/>
    </source>
</evidence>
<dbReference type="AlphaFoldDB" id="A0A6N9ITT9"/>
<evidence type="ECO:0000313" key="3">
    <source>
        <dbReference type="Proteomes" id="UP000471678"/>
    </source>
</evidence>
<organism evidence="2 3">
    <name type="scientific">Ligilactobacillus salivarius</name>
    <dbReference type="NCBI Taxonomy" id="1624"/>
    <lineage>
        <taxon>Bacteria</taxon>
        <taxon>Bacillati</taxon>
        <taxon>Bacillota</taxon>
        <taxon>Bacilli</taxon>
        <taxon>Lactobacillales</taxon>
        <taxon>Lactobacillaceae</taxon>
        <taxon>Ligilactobacillus</taxon>
    </lineage>
</organism>
<dbReference type="Proteomes" id="UP000471678">
    <property type="component" value="Unassembled WGS sequence"/>
</dbReference>
<sequence>MEFSEFFEILWEYLNEAEGDSKERPQFFIKLIDLILREPQTDSEDTRSEKGELNPFSNKEPDTVNKYCSGSRKIPKKAANDVLSRISDGRNFIQEIDFAYPSAKKGIRNKLRLHNFEVTASSLGSTCFEILKAFFEKFANGQKTVTQSDIKSDQLAINYLRLVQDVNLKCSLCGTELIDGGLSNTISGYDVVRIYPDNLGVKEKVKFNEIKEAPEIPDALENLIPLCLNCANSYLKKPTLEVYRQLVQKKKEIANEKKIAKGLNQLTLEEQLSEVIRLLRDVKPSSPDSGISYDAHKVEEKINQDYPLQWSVNMYVMGYYNKIKEQFSNMEGDDFSFDELADEIRLAYHKLKREKLSQTELFNRLANWILEKEKLDNSYLEAARIIVAFFVQNCEVFEVENAK</sequence>
<gene>
    <name evidence="2" type="ORF">FYL25_09685</name>
</gene>
<dbReference type="Pfam" id="PF20277">
    <property type="entry name" value="CTD11"/>
    <property type="match status" value="1"/>
</dbReference>
<dbReference type="EMBL" id="VSUB01000017">
    <property type="protein sequence ID" value="MYY65659.1"/>
    <property type="molecule type" value="Genomic_DNA"/>
</dbReference>
<name>A0A6N9ITT9_9LACO</name>
<evidence type="ECO:0000259" key="1">
    <source>
        <dbReference type="Pfam" id="PF20277"/>
    </source>
</evidence>
<dbReference type="InterPro" id="IPR046921">
    <property type="entry name" value="ABC-3C_CTD11"/>
</dbReference>
<feature type="domain" description="ABC-three component systems C-terminal" evidence="1">
    <location>
        <begin position="261"/>
        <end position="397"/>
    </location>
</feature>
<protein>
    <recommendedName>
        <fullName evidence="1">ABC-three component systems C-terminal domain-containing protein</fullName>
    </recommendedName>
</protein>
<comment type="caution">
    <text evidence="2">The sequence shown here is derived from an EMBL/GenBank/DDBJ whole genome shotgun (WGS) entry which is preliminary data.</text>
</comment>
<dbReference type="RefSeq" id="WP_161023055.1">
    <property type="nucleotide sequence ID" value="NZ_CANCWW010000015.1"/>
</dbReference>
<proteinExistence type="predicted"/>
<reference evidence="2 3" key="1">
    <citation type="journal article" date="2020" name="Food Funct.">
        <title>Screening of Lactobacillus salivarius strains from the feces of Chinese populations and the evaluation of their effects against intestinal inflammation in mice.</title>
        <authorList>
            <person name="Zhai Q."/>
            <person name="Shen X."/>
            <person name="Cen S."/>
            <person name="Zhang C."/>
            <person name="Tian F."/>
            <person name="Zhao J."/>
            <person name="Zhang H."/>
            <person name="Xue Y."/>
            <person name="Chen W."/>
        </authorList>
    </citation>
    <scope>NUCLEOTIDE SEQUENCE [LARGE SCALE GENOMIC DNA]</scope>
    <source>
        <strain evidence="2 3">FYNDL5_1.scaf</strain>
    </source>
</reference>
<accession>A0A6N9ITT9</accession>